<comment type="subcellular location">
    <subcellularLocation>
        <location evidence="2 19">Cell membrane</location>
        <topology evidence="2 19">Multi-pass membrane protein</topology>
    </subcellularLocation>
</comment>
<comment type="similarity">
    <text evidence="4 19">Belongs to the CobS family.</text>
</comment>
<evidence type="ECO:0000313" key="20">
    <source>
        <dbReference type="EMBL" id="ADR32689.1"/>
    </source>
</evidence>
<keyword evidence="9 19" id="KW-0808">Transferase</keyword>
<dbReference type="GO" id="GO:0051073">
    <property type="term" value="F:adenosylcobinamide-GDP ribazoletransferase activity"/>
    <property type="evidence" value="ECO:0007669"/>
    <property type="project" value="UniProtKB-UniRule"/>
</dbReference>
<dbReference type="PANTHER" id="PTHR34148">
    <property type="entry name" value="ADENOSYLCOBINAMIDE-GDP RIBAZOLETRANSFERASE"/>
    <property type="match status" value="1"/>
</dbReference>
<evidence type="ECO:0000256" key="13">
    <source>
        <dbReference type="ARBA" id="ARBA00023136"/>
    </source>
</evidence>
<dbReference type="Pfam" id="PF02654">
    <property type="entry name" value="CobS"/>
    <property type="match status" value="1"/>
</dbReference>
<name>E4TW73_SULKY</name>
<comment type="catalytic activity">
    <reaction evidence="17 19">
        <text>alpha-ribazole + adenosylcob(III)inamide-GDP = adenosylcob(III)alamin + GMP + H(+)</text>
        <dbReference type="Rhea" id="RHEA:16049"/>
        <dbReference type="ChEBI" id="CHEBI:10329"/>
        <dbReference type="ChEBI" id="CHEBI:15378"/>
        <dbReference type="ChEBI" id="CHEBI:18408"/>
        <dbReference type="ChEBI" id="CHEBI:58115"/>
        <dbReference type="ChEBI" id="CHEBI:60487"/>
        <dbReference type="EC" id="2.7.8.26"/>
    </reaction>
</comment>
<evidence type="ECO:0000256" key="4">
    <source>
        <dbReference type="ARBA" id="ARBA00010561"/>
    </source>
</evidence>
<evidence type="ECO:0000256" key="8">
    <source>
        <dbReference type="ARBA" id="ARBA00022573"/>
    </source>
</evidence>
<protein>
    <recommendedName>
        <fullName evidence="6 19">Adenosylcobinamide-GDP ribazoletransferase</fullName>
        <ecNumber evidence="5 19">2.7.8.26</ecNumber>
    </recommendedName>
    <alternativeName>
        <fullName evidence="16 19">Cobalamin synthase</fullName>
    </alternativeName>
    <alternativeName>
        <fullName evidence="15 19">Cobalamin-5'-phosphate synthase</fullName>
    </alternativeName>
</protein>
<dbReference type="HOGENOM" id="CLU_1119701_0_0_7"/>
<sequence>MNKIILGVKFALSYFTLLPIRFNADDDLSHPRVLKSMLLSLPFVGVLLASLSIGVFSVLESLGWLGAIIAAVIYMVLYGFIHTEAVIDVADAVHAAHSGKDPYEIIKDPTVGAMGVLYGVSFTLLKIAALSTLLMHHLFLPFIAIALISRLSLLVLIRTYEFRSSFVTRLHENLRVVPLILLILLCGALGFYLLSVNFLPLFVAGVLTALLLSFLTKRSLGFINGDVLGMSLEGSELVLIITALLTCR</sequence>
<feature type="transmembrane region" description="Helical" evidence="19">
    <location>
        <begin position="198"/>
        <end position="215"/>
    </location>
</feature>
<comment type="pathway">
    <text evidence="3 19">Cofactor biosynthesis; adenosylcobalamin biosynthesis; adenosylcobalamin from cob(II)yrinate a,c-diamide: step 7/7.</text>
</comment>
<evidence type="ECO:0000256" key="19">
    <source>
        <dbReference type="HAMAP-Rule" id="MF_00719"/>
    </source>
</evidence>
<evidence type="ECO:0000256" key="9">
    <source>
        <dbReference type="ARBA" id="ARBA00022679"/>
    </source>
</evidence>
<evidence type="ECO:0000256" key="11">
    <source>
        <dbReference type="ARBA" id="ARBA00022842"/>
    </source>
</evidence>
<dbReference type="HAMAP" id="MF_00719">
    <property type="entry name" value="CobS"/>
    <property type="match status" value="1"/>
</dbReference>
<dbReference type="OrthoDB" id="9794223at2"/>
<organism evidence="20 21">
    <name type="scientific">Sulfuricurvum kujiense (strain ATCC BAA-921 / DSM 16994 / JCM 11577 / YK-1)</name>
    <dbReference type="NCBI Taxonomy" id="709032"/>
    <lineage>
        <taxon>Bacteria</taxon>
        <taxon>Pseudomonadati</taxon>
        <taxon>Campylobacterota</taxon>
        <taxon>Epsilonproteobacteria</taxon>
        <taxon>Campylobacterales</taxon>
        <taxon>Sulfurimonadaceae</taxon>
        <taxon>Sulfuricurvum</taxon>
    </lineage>
</organism>
<dbReference type="GO" id="GO:0009236">
    <property type="term" value="P:cobalamin biosynthetic process"/>
    <property type="evidence" value="ECO:0007669"/>
    <property type="project" value="UniProtKB-UniRule"/>
</dbReference>
<keyword evidence="13 19" id="KW-0472">Membrane</keyword>
<evidence type="ECO:0000313" key="21">
    <source>
        <dbReference type="Proteomes" id="UP000008721"/>
    </source>
</evidence>
<dbReference type="STRING" id="709032.Sulku_0021"/>
<dbReference type="RefSeq" id="WP_013458886.1">
    <property type="nucleotide sequence ID" value="NC_014762.1"/>
</dbReference>
<dbReference type="EC" id="2.7.8.26" evidence="5 19"/>
<evidence type="ECO:0000256" key="3">
    <source>
        <dbReference type="ARBA" id="ARBA00004663"/>
    </source>
</evidence>
<keyword evidence="10 19" id="KW-0812">Transmembrane</keyword>
<evidence type="ECO:0000256" key="15">
    <source>
        <dbReference type="ARBA" id="ARBA00032605"/>
    </source>
</evidence>
<keyword evidence="7 19" id="KW-1003">Cell membrane</keyword>
<gene>
    <name evidence="19" type="primary">cobS</name>
    <name evidence="20" type="ordered locus">Sulku_0021</name>
</gene>
<evidence type="ECO:0000256" key="2">
    <source>
        <dbReference type="ARBA" id="ARBA00004651"/>
    </source>
</evidence>
<feature type="transmembrane region" description="Helical" evidence="19">
    <location>
        <begin position="36"/>
        <end position="56"/>
    </location>
</feature>
<evidence type="ECO:0000256" key="18">
    <source>
        <dbReference type="ARBA" id="ARBA00049504"/>
    </source>
</evidence>
<keyword evidence="11 19" id="KW-0460">Magnesium</keyword>
<comment type="cofactor">
    <cofactor evidence="1 19">
        <name>Mg(2+)</name>
        <dbReference type="ChEBI" id="CHEBI:18420"/>
    </cofactor>
</comment>
<dbReference type="PANTHER" id="PTHR34148:SF1">
    <property type="entry name" value="ADENOSYLCOBINAMIDE-GDP RIBAZOLETRANSFERASE"/>
    <property type="match status" value="1"/>
</dbReference>
<feature type="transmembrane region" description="Helical" evidence="19">
    <location>
        <begin position="172"/>
        <end position="192"/>
    </location>
</feature>
<dbReference type="GO" id="GO:0005886">
    <property type="term" value="C:plasma membrane"/>
    <property type="evidence" value="ECO:0007669"/>
    <property type="project" value="UniProtKB-SubCell"/>
</dbReference>
<dbReference type="UniPathway" id="UPA00148">
    <property type="reaction ID" value="UER00238"/>
</dbReference>
<accession>E4TW73</accession>
<comment type="catalytic activity">
    <reaction evidence="18 19">
        <text>alpha-ribazole 5'-phosphate + adenosylcob(III)inamide-GDP = adenosylcob(III)alamin 5'-phosphate + GMP + H(+)</text>
        <dbReference type="Rhea" id="RHEA:23560"/>
        <dbReference type="ChEBI" id="CHEBI:15378"/>
        <dbReference type="ChEBI" id="CHEBI:57918"/>
        <dbReference type="ChEBI" id="CHEBI:58115"/>
        <dbReference type="ChEBI" id="CHEBI:60487"/>
        <dbReference type="ChEBI" id="CHEBI:60493"/>
        <dbReference type="EC" id="2.7.8.26"/>
    </reaction>
</comment>
<feature type="transmembrane region" description="Helical" evidence="19">
    <location>
        <begin position="6"/>
        <end position="24"/>
    </location>
</feature>
<evidence type="ECO:0000256" key="5">
    <source>
        <dbReference type="ARBA" id="ARBA00013200"/>
    </source>
</evidence>
<keyword evidence="12 19" id="KW-1133">Transmembrane helix</keyword>
<evidence type="ECO:0000256" key="17">
    <source>
        <dbReference type="ARBA" id="ARBA00048623"/>
    </source>
</evidence>
<dbReference type="InterPro" id="IPR003805">
    <property type="entry name" value="CobS"/>
</dbReference>
<evidence type="ECO:0000256" key="6">
    <source>
        <dbReference type="ARBA" id="ARBA00015850"/>
    </source>
</evidence>
<comment type="function">
    <text evidence="14 19">Joins adenosylcobinamide-GDP and alpha-ribazole to generate adenosylcobalamin (Ado-cobalamin). Also synthesizes adenosylcobalamin 5'-phosphate from adenosylcobinamide-GDP and alpha-ribazole 5'-phosphate.</text>
</comment>
<evidence type="ECO:0000256" key="10">
    <source>
        <dbReference type="ARBA" id="ARBA00022692"/>
    </source>
</evidence>
<feature type="transmembrane region" description="Helical" evidence="19">
    <location>
        <begin position="62"/>
        <end position="81"/>
    </location>
</feature>
<dbReference type="GO" id="GO:0008818">
    <property type="term" value="F:cobalamin 5'-phosphate synthase activity"/>
    <property type="evidence" value="ECO:0007669"/>
    <property type="project" value="UniProtKB-UniRule"/>
</dbReference>
<feature type="transmembrane region" description="Helical" evidence="19">
    <location>
        <begin position="139"/>
        <end position="160"/>
    </location>
</feature>
<dbReference type="eggNOG" id="COG0368">
    <property type="taxonomic scope" value="Bacteria"/>
</dbReference>
<dbReference type="Proteomes" id="UP000008721">
    <property type="component" value="Chromosome"/>
</dbReference>
<dbReference type="AlphaFoldDB" id="E4TW73"/>
<dbReference type="KEGG" id="sku:Sulku_0021"/>
<proteinExistence type="inferred from homology"/>
<evidence type="ECO:0000256" key="12">
    <source>
        <dbReference type="ARBA" id="ARBA00022989"/>
    </source>
</evidence>
<evidence type="ECO:0000256" key="16">
    <source>
        <dbReference type="ARBA" id="ARBA00032853"/>
    </source>
</evidence>
<evidence type="ECO:0000256" key="1">
    <source>
        <dbReference type="ARBA" id="ARBA00001946"/>
    </source>
</evidence>
<evidence type="ECO:0000256" key="14">
    <source>
        <dbReference type="ARBA" id="ARBA00025228"/>
    </source>
</evidence>
<evidence type="ECO:0000256" key="7">
    <source>
        <dbReference type="ARBA" id="ARBA00022475"/>
    </source>
</evidence>
<keyword evidence="21" id="KW-1185">Reference proteome</keyword>
<dbReference type="EMBL" id="CP002355">
    <property type="protein sequence ID" value="ADR32689.1"/>
    <property type="molecule type" value="Genomic_DNA"/>
</dbReference>
<reference evidence="20 21" key="1">
    <citation type="journal article" date="2012" name="Stand. Genomic Sci.">
        <title>Complete genome sequence of the sulfur compounds oxidizing chemolithoautotroph Sulfuricurvum kujiense type strain (YK-1(T)).</title>
        <authorList>
            <person name="Han C."/>
            <person name="Kotsyurbenko O."/>
            <person name="Chertkov O."/>
            <person name="Held B."/>
            <person name="Lapidus A."/>
            <person name="Nolan M."/>
            <person name="Lucas S."/>
            <person name="Hammon N."/>
            <person name="Deshpande S."/>
            <person name="Cheng J.F."/>
            <person name="Tapia R."/>
            <person name="Goodwin L.A."/>
            <person name="Pitluck S."/>
            <person name="Liolios K."/>
            <person name="Pagani I."/>
            <person name="Ivanova N."/>
            <person name="Mavromatis K."/>
            <person name="Mikhailova N."/>
            <person name="Pati A."/>
            <person name="Chen A."/>
            <person name="Palaniappan K."/>
            <person name="Land M."/>
            <person name="Hauser L."/>
            <person name="Chang Y.J."/>
            <person name="Jeffries C.D."/>
            <person name="Brambilla E.M."/>
            <person name="Rohde M."/>
            <person name="Spring S."/>
            <person name="Sikorski J."/>
            <person name="Goker M."/>
            <person name="Woyke T."/>
            <person name="Bristow J."/>
            <person name="Eisen J.A."/>
            <person name="Markowitz V."/>
            <person name="Hugenholtz P."/>
            <person name="Kyrpides N.C."/>
            <person name="Klenk H.P."/>
            <person name="Detter J.C."/>
        </authorList>
    </citation>
    <scope>NUCLEOTIDE SEQUENCE [LARGE SCALE GENOMIC DNA]</scope>
    <source>
        <strain evidence="21">ATCC BAA-921 / DSM 16994 / JCM 11577 / YK-1</strain>
    </source>
</reference>
<keyword evidence="8 19" id="KW-0169">Cobalamin biosynthesis</keyword>